<proteinExistence type="predicted"/>
<dbReference type="GO" id="GO:0019867">
    <property type="term" value="C:outer membrane"/>
    <property type="evidence" value="ECO:0007669"/>
    <property type="project" value="InterPro"/>
</dbReference>
<dbReference type="AlphaFoldDB" id="A0A855MHP0"/>
<sequence>MSVQIKSVQIKSVQMKCVHLNQKKARLGMVVATALLLSGCVTVPDAIKGTSPTPQDDLVRVMNAPQIYVGQESRFGGRVVSIRNDANKTRLEIASMPLDSGAKPRLDMPSEGRFIAYVNRFLEPVDFKDQLVTVVGPIVGTEQGAIGDKPYRYVVIDAQGYKRWNVVQRLITPPGGYGYGPWGWRAGYGYGWGPGWGFDGGWPGPARIENVVTE</sequence>
<dbReference type="NCBIfam" id="TIGR00752">
    <property type="entry name" value="slp"/>
    <property type="match status" value="1"/>
</dbReference>
<evidence type="ECO:0000313" key="1">
    <source>
        <dbReference type="EMBL" id="POY49974.1"/>
    </source>
</evidence>
<dbReference type="InterPro" id="IPR004658">
    <property type="entry name" value="OMP_Slp"/>
</dbReference>
<reference evidence="1" key="1">
    <citation type="submission" date="2017-12" db="EMBL/GenBank/DDBJ databases">
        <title>First report on the novel genomospecies/subspecies of Pectobacterium carotovorum in Russia.</title>
        <authorList>
            <person name="Shirshikov F.V."/>
            <person name="Miroshnikov K."/>
            <person name="Toshakov S.V."/>
            <person name="Kabanova A.P."/>
            <person name="Barannik A.P."/>
            <person name="Shneider M."/>
            <person name="Ignatov A.N."/>
            <person name="Miroshnikov K.A."/>
        </authorList>
    </citation>
    <scope>NUCLEOTIDE SEQUENCE [LARGE SCALE GENOMIC DNA]</scope>
    <source>
        <strain evidence="1">F131</strain>
    </source>
</reference>
<dbReference type="PIRSF" id="PIRSF004982">
    <property type="entry name" value="SlP"/>
    <property type="match status" value="1"/>
</dbReference>
<dbReference type="Pfam" id="PF03843">
    <property type="entry name" value="Slp"/>
    <property type="match status" value="1"/>
</dbReference>
<dbReference type="PANTHER" id="PTHR37530:SF1">
    <property type="entry name" value="OUTER MEMBRANE PROTEIN SLP"/>
    <property type="match status" value="1"/>
</dbReference>
<accession>A0A855MHP0</accession>
<dbReference type="PANTHER" id="PTHR37530">
    <property type="entry name" value="OUTER MEMBRANE PROTEIN SLP"/>
    <property type="match status" value="1"/>
</dbReference>
<name>A0A855MHP0_9GAMM</name>
<dbReference type="EMBL" id="PDVW01000010">
    <property type="protein sequence ID" value="POY49974.1"/>
    <property type="molecule type" value="Genomic_DNA"/>
</dbReference>
<gene>
    <name evidence="1" type="ORF">F131LOC_02103</name>
</gene>
<comment type="caution">
    <text evidence="1">The sequence shown here is derived from an EMBL/GenBank/DDBJ whole genome shotgun (WGS) entry which is preliminary data.</text>
</comment>
<protein>
    <submittedName>
        <fullName evidence="1">Membrane protein</fullName>
    </submittedName>
</protein>
<organism evidence="1">
    <name type="scientific">Pectobacterium versatile</name>
    <dbReference type="NCBI Taxonomy" id="2488639"/>
    <lineage>
        <taxon>Bacteria</taxon>
        <taxon>Pseudomonadati</taxon>
        <taxon>Pseudomonadota</taxon>
        <taxon>Gammaproteobacteria</taxon>
        <taxon>Enterobacterales</taxon>
        <taxon>Pectobacteriaceae</taxon>
        <taxon>Pectobacterium</taxon>
    </lineage>
</organism>